<dbReference type="RefSeq" id="WP_078672105.1">
    <property type="nucleotide sequence ID" value="NZ_FUWZ01000005.1"/>
</dbReference>
<dbReference type="InterPro" id="IPR021484">
    <property type="entry name" value="DUF3137"/>
</dbReference>
<sequence>MKTLAEFNTFVDQQLDVQLQQLEDQRKAGQGWVRRMRILGVVPVIIFFAFLMWVVIPRQENNTGNNMSVMWMLAAGIVVTLGLSFALRRYMAKQKGMLEMVDYKQDFKNKVIQPIIRFIDPAYTYQPLNHASYEEFTESGLFSRQEYNITGNDQVFGKTGDLNFQWCDLKVTHMPTITLRGLGADVIFEGTYFMAQFPRYFNTPVYIVPRSTMMAKLTSVTQTDTDYIETWNLGKKITTSDTAFNKLFMAYAQDTEEAQQLLTAPLLEKIVRLQARSQAPVFISFYNNRICIGISHGEDYFEAGLQDSLTDRRMLTNFYMDFTSLLEIVDDLRQNGGIWTSIAFSRS</sequence>
<evidence type="ECO:0008006" key="4">
    <source>
        <dbReference type="Google" id="ProtNLM"/>
    </source>
</evidence>
<reference evidence="3" key="1">
    <citation type="submission" date="2017-02" db="EMBL/GenBank/DDBJ databases">
        <authorList>
            <person name="Varghese N."/>
            <person name="Submissions S."/>
        </authorList>
    </citation>
    <scope>NUCLEOTIDE SEQUENCE [LARGE SCALE GENOMIC DNA]</scope>
    <source>
        <strain evidence="3">DSM 22224</strain>
    </source>
</reference>
<dbReference type="AlphaFoldDB" id="A0A1T4TL17"/>
<keyword evidence="1" id="KW-1133">Transmembrane helix</keyword>
<gene>
    <name evidence="2" type="ORF">SAMN04488128_105302</name>
</gene>
<accession>A0A1T4TL17</accession>
<name>A0A1T4TL17_9BACT</name>
<keyword evidence="1" id="KW-0472">Membrane</keyword>
<proteinExistence type="predicted"/>
<dbReference type="STRING" id="634771.SAMN04488128_105302"/>
<evidence type="ECO:0000313" key="2">
    <source>
        <dbReference type="EMBL" id="SKA40939.1"/>
    </source>
</evidence>
<dbReference type="EMBL" id="FUWZ01000005">
    <property type="protein sequence ID" value="SKA40939.1"/>
    <property type="molecule type" value="Genomic_DNA"/>
</dbReference>
<feature type="transmembrane region" description="Helical" evidence="1">
    <location>
        <begin position="36"/>
        <end position="56"/>
    </location>
</feature>
<keyword evidence="1" id="KW-0812">Transmembrane</keyword>
<evidence type="ECO:0000256" key="1">
    <source>
        <dbReference type="SAM" id="Phobius"/>
    </source>
</evidence>
<organism evidence="2 3">
    <name type="scientific">Chitinophaga eiseniae</name>
    <dbReference type="NCBI Taxonomy" id="634771"/>
    <lineage>
        <taxon>Bacteria</taxon>
        <taxon>Pseudomonadati</taxon>
        <taxon>Bacteroidota</taxon>
        <taxon>Chitinophagia</taxon>
        <taxon>Chitinophagales</taxon>
        <taxon>Chitinophagaceae</taxon>
        <taxon>Chitinophaga</taxon>
    </lineage>
</organism>
<feature type="transmembrane region" description="Helical" evidence="1">
    <location>
        <begin position="68"/>
        <end position="87"/>
    </location>
</feature>
<dbReference type="Pfam" id="PF11335">
    <property type="entry name" value="DUF3137"/>
    <property type="match status" value="1"/>
</dbReference>
<evidence type="ECO:0000313" key="3">
    <source>
        <dbReference type="Proteomes" id="UP000190367"/>
    </source>
</evidence>
<protein>
    <recommendedName>
        <fullName evidence="4">DUF3137 domain-containing protein</fullName>
    </recommendedName>
</protein>
<keyword evidence="3" id="KW-1185">Reference proteome</keyword>
<dbReference type="OrthoDB" id="4960523at2"/>
<dbReference type="Proteomes" id="UP000190367">
    <property type="component" value="Unassembled WGS sequence"/>
</dbReference>